<evidence type="ECO:0000313" key="4">
    <source>
        <dbReference type="Proteomes" id="UP000608024"/>
    </source>
</evidence>
<dbReference type="Proteomes" id="UP000608024">
    <property type="component" value="Unassembled WGS sequence"/>
</dbReference>
<dbReference type="PANTHER" id="PTHR35333">
    <property type="entry name" value="BETA-LACTAMASE"/>
    <property type="match status" value="1"/>
</dbReference>
<dbReference type="InterPro" id="IPR012338">
    <property type="entry name" value="Beta-lactam/transpept-like"/>
</dbReference>
<organism evidence="3 4">
    <name type="scientific">Streptomyces longispororuber</name>
    <dbReference type="NCBI Taxonomy" id="68230"/>
    <lineage>
        <taxon>Bacteria</taxon>
        <taxon>Bacillati</taxon>
        <taxon>Actinomycetota</taxon>
        <taxon>Actinomycetes</taxon>
        <taxon>Kitasatosporales</taxon>
        <taxon>Streptomycetaceae</taxon>
        <taxon>Streptomyces</taxon>
    </lineage>
</organism>
<dbReference type="InterPro" id="IPR045155">
    <property type="entry name" value="Beta-lactam_cat"/>
</dbReference>
<reference evidence="3" key="1">
    <citation type="journal article" date="2014" name="Int. J. Syst. Evol. Microbiol.">
        <title>Complete genome sequence of Corynebacterium casei LMG S-19264T (=DSM 44701T), isolated from a smear-ripened cheese.</title>
        <authorList>
            <consortium name="US DOE Joint Genome Institute (JGI-PGF)"/>
            <person name="Walter F."/>
            <person name="Albersmeier A."/>
            <person name="Kalinowski J."/>
            <person name="Ruckert C."/>
        </authorList>
    </citation>
    <scope>NUCLEOTIDE SEQUENCE</scope>
    <source>
        <strain evidence="3">JCM 4784</strain>
    </source>
</reference>
<dbReference type="GO" id="GO:0030655">
    <property type="term" value="P:beta-lactam antibiotic catabolic process"/>
    <property type="evidence" value="ECO:0007669"/>
    <property type="project" value="InterPro"/>
</dbReference>
<dbReference type="GO" id="GO:0046677">
    <property type="term" value="P:response to antibiotic"/>
    <property type="evidence" value="ECO:0007669"/>
    <property type="project" value="InterPro"/>
</dbReference>
<dbReference type="PANTHER" id="PTHR35333:SF3">
    <property type="entry name" value="BETA-LACTAMASE-TYPE TRANSPEPTIDASE FOLD CONTAINING PROTEIN"/>
    <property type="match status" value="1"/>
</dbReference>
<dbReference type="AlphaFoldDB" id="A0A918ZGF4"/>
<feature type="domain" description="Beta-lactamase class A catalytic" evidence="2">
    <location>
        <begin position="92"/>
        <end position="324"/>
    </location>
</feature>
<comment type="caution">
    <text evidence="3">The sequence shown here is derived from an EMBL/GenBank/DDBJ whole genome shotgun (WGS) entry which is preliminary data.</text>
</comment>
<feature type="compositionally biased region" description="Low complexity" evidence="1">
    <location>
        <begin position="62"/>
        <end position="86"/>
    </location>
</feature>
<evidence type="ECO:0000259" key="2">
    <source>
        <dbReference type="Pfam" id="PF13354"/>
    </source>
</evidence>
<evidence type="ECO:0000313" key="3">
    <source>
        <dbReference type="EMBL" id="GHE49960.1"/>
    </source>
</evidence>
<sequence>MRVEDRIREVFARAGAEGALHAVRVGFPGEAHSFGETATPSPGVTHARAAATTPGEATTLRGATAPGGADSPGPGAATAPGPGDGKPCASGEVALDADTPVPLSSVFKVLLVLEFARQVVAGQLDPRERVLVTDEHRLGGWGTAGCVDDVEISLRDLAYFALTVSDNSAADVLLSRVGVDTLGMLARELGLERTRIVGGPREALASMLADVGARTEEEFAVRYRALPDERKRRLSVLDPLRANASTPRDVTRLLDLIWRDEAGPPEACAQVRALMGRQVFRHRLTSGFPDDVRIAAKTGTLPGLHIEAGVVRLPEGDEYAVAVFARSRAMVADLTRVDAAIGTAARLAVDTLRPGAAATAP</sequence>
<accession>A0A918ZGF4</accession>
<gene>
    <name evidence="3" type="ORF">GCM10018785_19490</name>
</gene>
<keyword evidence="4" id="KW-1185">Reference proteome</keyword>
<keyword evidence="3" id="KW-0378">Hydrolase</keyword>
<evidence type="ECO:0000256" key="1">
    <source>
        <dbReference type="SAM" id="MobiDB-lite"/>
    </source>
</evidence>
<protein>
    <submittedName>
        <fullName evidence="3">Serine hydrolase</fullName>
    </submittedName>
</protein>
<dbReference type="SUPFAM" id="SSF56601">
    <property type="entry name" value="beta-lactamase/transpeptidase-like"/>
    <property type="match status" value="1"/>
</dbReference>
<dbReference type="Pfam" id="PF13354">
    <property type="entry name" value="Beta-lactamase2"/>
    <property type="match status" value="1"/>
</dbReference>
<dbReference type="EMBL" id="BNBT01000019">
    <property type="protein sequence ID" value="GHE49960.1"/>
    <property type="molecule type" value="Genomic_DNA"/>
</dbReference>
<reference evidence="3" key="2">
    <citation type="submission" date="2020-09" db="EMBL/GenBank/DDBJ databases">
        <authorList>
            <person name="Sun Q."/>
            <person name="Ohkuma M."/>
        </authorList>
    </citation>
    <scope>NUCLEOTIDE SEQUENCE</scope>
    <source>
        <strain evidence="3">JCM 4784</strain>
    </source>
</reference>
<dbReference type="InterPro" id="IPR000871">
    <property type="entry name" value="Beta-lactam_class-A"/>
</dbReference>
<feature type="region of interest" description="Disordered" evidence="1">
    <location>
        <begin position="33"/>
        <end position="86"/>
    </location>
</feature>
<dbReference type="GO" id="GO:0008800">
    <property type="term" value="F:beta-lactamase activity"/>
    <property type="evidence" value="ECO:0007669"/>
    <property type="project" value="InterPro"/>
</dbReference>
<name>A0A918ZGF4_9ACTN</name>
<dbReference type="RefSeq" id="WP_190135454.1">
    <property type="nucleotide sequence ID" value="NZ_BNBT01000019.1"/>
</dbReference>
<dbReference type="Gene3D" id="3.40.710.10">
    <property type="entry name" value="DD-peptidase/beta-lactamase superfamily"/>
    <property type="match status" value="1"/>
</dbReference>
<proteinExistence type="predicted"/>